<dbReference type="Proteomes" id="UP000322899">
    <property type="component" value="Unassembled WGS sequence"/>
</dbReference>
<dbReference type="Pfam" id="PF00004">
    <property type="entry name" value="AAA"/>
    <property type="match status" value="1"/>
</dbReference>
<comment type="similarity">
    <text evidence="1">Belongs to the ClpX chaperone family. HslU subfamily.</text>
</comment>
<evidence type="ECO:0000313" key="14">
    <source>
        <dbReference type="Proteomes" id="UP000324907"/>
    </source>
</evidence>
<protein>
    <recommendedName>
        <fullName evidence="16">AAA+ ATPase domain-containing protein</fullName>
    </recommendedName>
</protein>
<dbReference type="InterPro" id="IPR019489">
    <property type="entry name" value="Clp_ATPase_C"/>
</dbReference>
<evidence type="ECO:0000313" key="15">
    <source>
        <dbReference type="Proteomes" id="UP000325113"/>
    </source>
</evidence>
<dbReference type="Gene3D" id="3.40.50.300">
    <property type="entry name" value="P-loop containing nucleotide triphosphate hydrolases"/>
    <property type="match status" value="2"/>
</dbReference>
<dbReference type="InterPro" id="IPR003959">
    <property type="entry name" value="ATPase_AAA_core"/>
</dbReference>
<dbReference type="InterPro" id="IPR004491">
    <property type="entry name" value="HslU"/>
</dbReference>
<evidence type="ECO:0000256" key="3">
    <source>
        <dbReference type="ARBA" id="ARBA00022840"/>
    </source>
</evidence>
<evidence type="ECO:0000256" key="5">
    <source>
        <dbReference type="SAM" id="MobiDB-lite"/>
    </source>
</evidence>
<name>A0A5A8DH44_CAFRO</name>
<dbReference type="GO" id="GO:0051603">
    <property type="term" value="P:proteolysis involved in protein catabolic process"/>
    <property type="evidence" value="ECO:0007669"/>
    <property type="project" value="TreeGrafter"/>
</dbReference>
<keyword evidence="3" id="KW-0067">ATP-binding</keyword>
<dbReference type="NCBIfam" id="NF003544">
    <property type="entry name" value="PRK05201.1"/>
    <property type="match status" value="1"/>
</dbReference>
<dbReference type="OrthoDB" id="1721884at2759"/>
<keyword evidence="2" id="KW-0547">Nucleotide-binding</keyword>
<evidence type="ECO:0000313" key="10">
    <source>
        <dbReference type="EMBL" id="KAA0163944.1"/>
    </source>
</evidence>
<dbReference type="GO" id="GO:0008233">
    <property type="term" value="F:peptidase activity"/>
    <property type="evidence" value="ECO:0007669"/>
    <property type="project" value="InterPro"/>
</dbReference>
<proteinExistence type="inferred from homology"/>
<sequence>MAAVLAARAVAACRAVGVRRGTALASISAPVPRSATSWGAGAAQGKRSRGLASDAAASESPKAAPVPDLNDEDLAAISLKPRETVTRLDEYVVGQPDAKRAIAIALRNRWRRMRVESEMRDEIIPKNILMIGPTGCGKTEIARRLAKLANAPFVKVEATKFTEVGFHGRDVDTIVRDLVEASATLVKELRTKRVASQVERRVERKLLKALLGPEVASGGGSAVERAKWEAMLREGLLEDRSVELRLPADENPGLDISLPGGESYRMDAAALGLLDRLSGGDGDSQRFSLRRMSVRAARAALTKLETDKLVRSDDVKKEAVRLAEQHGIVVIDEIDKIVPGATGQRSRGDASDEGVQRDLLPLIEGTTVDVRKYGPVKTDHVLFVCSGAFHASKPSDMLAELQGRLPIRVELKGLTAEDLYRILTEPRANLLEQQKALMKAEGVTLEIDDDAIREMANRAAEINKSVENIGARRLYTVIERVMDDLSFEAAAMSEGTVVRLTKALVEEKLDALSKRGDLKKFII</sequence>
<dbReference type="EMBL" id="VLTM01000066">
    <property type="protein sequence ID" value="KAA0158524.1"/>
    <property type="molecule type" value="Genomic_DNA"/>
</dbReference>
<evidence type="ECO:0000313" key="11">
    <source>
        <dbReference type="EMBL" id="KAA0176335.1"/>
    </source>
</evidence>
<keyword evidence="13" id="KW-1185">Reference proteome</keyword>
<dbReference type="AlphaFoldDB" id="A0A5A8DH44"/>
<evidence type="ECO:0000313" key="9">
    <source>
        <dbReference type="EMBL" id="KAA0158524.1"/>
    </source>
</evidence>
<dbReference type="GO" id="GO:0005524">
    <property type="term" value="F:ATP binding"/>
    <property type="evidence" value="ECO:0007669"/>
    <property type="project" value="UniProtKB-KW"/>
</dbReference>
<dbReference type="SMART" id="SM01086">
    <property type="entry name" value="ClpB_D2-small"/>
    <property type="match status" value="1"/>
</dbReference>
<dbReference type="InterPro" id="IPR027417">
    <property type="entry name" value="P-loop_NTPase"/>
</dbReference>
<dbReference type="Proteomes" id="UP000325113">
    <property type="component" value="Unassembled WGS sequence"/>
</dbReference>
<evidence type="ECO:0000256" key="1">
    <source>
        <dbReference type="ARBA" id="ARBA00009771"/>
    </source>
</evidence>
<evidence type="ECO:0000259" key="7">
    <source>
        <dbReference type="SMART" id="SM01086"/>
    </source>
</evidence>
<evidence type="ECO:0000256" key="2">
    <source>
        <dbReference type="ARBA" id="ARBA00022741"/>
    </source>
</evidence>
<gene>
    <name evidence="11" type="ORF">FNF27_02032</name>
    <name evidence="10" type="ORF">FNF28_04050</name>
    <name evidence="8" type="ORF">FNF29_01863</name>
    <name evidence="9" type="ORF">FNF31_05380</name>
</gene>
<dbReference type="Pfam" id="PF07724">
    <property type="entry name" value="AAA_2"/>
    <property type="match status" value="1"/>
</dbReference>
<dbReference type="EMBL" id="VLTO01000008">
    <property type="protein sequence ID" value="KAA0176335.1"/>
    <property type="molecule type" value="Genomic_DNA"/>
</dbReference>
<accession>A0A5A8DH44</accession>
<dbReference type="EMBL" id="VLTN01000007">
    <property type="protein sequence ID" value="KAA0155490.1"/>
    <property type="molecule type" value="Genomic_DNA"/>
</dbReference>
<evidence type="ECO:0000256" key="4">
    <source>
        <dbReference type="ARBA" id="ARBA00023186"/>
    </source>
</evidence>
<dbReference type="GO" id="GO:0009376">
    <property type="term" value="C:HslUV protease complex"/>
    <property type="evidence" value="ECO:0007669"/>
    <property type="project" value="InterPro"/>
</dbReference>
<evidence type="ECO:0008006" key="16">
    <source>
        <dbReference type="Google" id="ProtNLM"/>
    </source>
</evidence>
<dbReference type="Proteomes" id="UP000323011">
    <property type="component" value="Unassembled WGS sequence"/>
</dbReference>
<dbReference type="InterPro" id="IPR050052">
    <property type="entry name" value="ATP-dep_Clp_protease_ClpX"/>
</dbReference>
<feature type="domain" description="Clp ATPase C-terminal" evidence="7">
    <location>
        <begin position="414"/>
        <end position="511"/>
    </location>
</feature>
<evidence type="ECO:0000313" key="13">
    <source>
        <dbReference type="Proteomes" id="UP000323011"/>
    </source>
</evidence>
<dbReference type="OMA" id="LDTMFDL"/>
<dbReference type="EMBL" id="VLTL01000061">
    <property type="protein sequence ID" value="KAA0163944.1"/>
    <property type="molecule type" value="Genomic_DNA"/>
</dbReference>
<dbReference type="PANTHER" id="PTHR48102:SF3">
    <property type="entry name" value="ATP-DEPENDENT PROTEASE ATPASE SUBUNIT HSLU"/>
    <property type="match status" value="1"/>
</dbReference>
<dbReference type="SMART" id="SM00382">
    <property type="entry name" value="AAA"/>
    <property type="match status" value="1"/>
</dbReference>
<reference evidence="12 13" key="1">
    <citation type="submission" date="2019-07" db="EMBL/GenBank/DDBJ databases">
        <title>Genomes of Cafeteria roenbergensis.</title>
        <authorList>
            <person name="Fischer M.G."/>
            <person name="Hackl T."/>
            <person name="Roman M."/>
        </authorList>
    </citation>
    <scope>NUCLEOTIDE SEQUENCE [LARGE SCALE GENOMIC DNA]</scope>
    <source>
        <strain evidence="8 13">BVI</strain>
        <strain evidence="9 15">Cflag</strain>
        <strain evidence="11 12">E4-10P</strain>
        <strain evidence="10 14">RCC970-E3</strain>
    </source>
</reference>
<feature type="region of interest" description="Disordered" evidence="5">
    <location>
        <begin position="33"/>
        <end position="68"/>
    </location>
</feature>
<evidence type="ECO:0000313" key="12">
    <source>
        <dbReference type="Proteomes" id="UP000322899"/>
    </source>
</evidence>
<dbReference type="SUPFAM" id="SSF52540">
    <property type="entry name" value="P-loop containing nucleoside triphosphate hydrolases"/>
    <property type="match status" value="1"/>
</dbReference>
<organism evidence="10 14">
    <name type="scientific">Cafeteria roenbergensis</name>
    <name type="common">Marine flagellate</name>
    <dbReference type="NCBI Taxonomy" id="33653"/>
    <lineage>
        <taxon>Eukaryota</taxon>
        <taxon>Sar</taxon>
        <taxon>Stramenopiles</taxon>
        <taxon>Bigyra</taxon>
        <taxon>Opalozoa</taxon>
        <taxon>Bicosoecida</taxon>
        <taxon>Cafeteriaceae</taxon>
        <taxon>Cafeteria</taxon>
    </lineage>
</organism>
<dbReference type="FunFam" id="3.40.50.300:FF:000220">
    <property type="entry name" value="ATP-dependent protease ATPase subunit HslU"/>
    <property type="match status" value="1"/>
</dbReference>
<feature type="domain" description="AAA+ ATPase" evidence="6">
    <location>
        <begin position="124"/>
        <end position="415"/>
    </location>
</feature>
<dbReference type="Gene3D" id="1.10.8.60">
    <property type="match status" value="1"/>
</dbReference>
<dbReference type="PANTHER" id="PTHR48102">
    <property type="entry name" value="ATP-DEPENDENT CLP PROTEASE ATP-BINDING SUBUNIT CLPX-LIKE, MITOCHONDRIAL-RELATED"/>
    <property type="match status" value="1"/>
</dbReference>
<dbReference type="GO" id="GO:0016887">
    <property type="term" value="F:ATP hydrolysis activity"/>
    <property type="evidence" value="ECO:0007669"/>
    <property type="project" value="InterPro"/>
</dbReference>
<evidence type="ECO:0000259" key="6">
    <source>
        <dbReference type="SMART" id="SM00382"/>
    </source>
</evidence>
<dbReference type="Pfam" id="PF10431">
    <property type="entry name" value="ClpB_D2-small"/>
    <property type="match status" value="1"/>
</dbReference>
<dbReference type="InterPro" id="IPR003593">
    <property type="entry name" value="AAA+_ATPase"/>
</dbReference>
<comment type="caution">
    <text evidence="10">The sequence shown here is derived from an EMBL/GenBank/DDBJ whole genome shotgun (WGS) entry which is preliminary data.</text>
</comment>
<keyword evidence="4" id="KW-0143">Chaperone</keyword>
<dbReference type="Proteomes" id="UP000324907">
    <property type="component" value="Unassembled WGS sequence"/>
</dbReference>
<dbReference type="NCBIfam" id="TIGR00390">
    <property type="entry name" value="hslU"/>
    <property type="match status" value="1"/>
</dbReference>
<evidence type="ECO:0000313" key="8">
    <source>
        <dbReference type="EMBL" id="KAA0155490.1"/>
    </source>
</evidence>